<accession>D1C8N5</accession>
<feature type="transmembrane region" description="Helical" evidence="6">
    <location>
        <begin position="50"/>
        <end position="74"/>
    </location>
</feature>
<evidence type="ECO:0000256" key="3">
    <source>
        <dbReference type="ARBA" id="ARBA00022692"/>
    </source>
</evidence>
<dbReference type="AlphaFoldDB" id="D1C8N5"/>
<evidence type="ECO:0000313" key="7">
    <source>
        <dbReference type="EMBL" id="ACZ40178.1"/>
    </source>
</evidence>
<keyword evidence="3 6" id="KW-0812">Transmembrane</keyword>
<feature type="transmembrane region" description="Helical" evidence="6">
    <location>
        <begin position="124"/>
        <end position="143"/>
    </location>
</feature>
<evidence type="ECO:0000256" key="2">
    <source>
        <dbReference type="ARBA" id="ARBA00022475"/>
    </source>
</evidence>
<dbReference type="Proteomes" id="UP000002027">
    <property type="component" value="Chromosome 2"/>
</dbReference>
<dbReference type="EMBL" id="CP001824">
    <property type="protein sequence ID" value="ACZ40178.1"/>
    <property type="molecule type" value="Genomic_DNA"/>
</dbReference>
<organism evidence="7 8">
    <name type="scientific">Sphaerobacter thermophilus (strain ATCC 49802 / DSM 20745 / KCCM 41009 / NCIMB 13125 / S 6022)</name>
    <dbReference type="NCBI Taxonomy" id="479434"/>
    <lineage>
        <taxon>Bacteria</taxon>
        <taxon>Pseudomonadati</taxon>
        <taxon>Thermomicrobiota</taxon>
        <taxon>Thermomicrobia</taxon>
        <taxon>Sphaerobacterales</taxon>
        <taxon>Sphaerobacterineae</taxon>
        <taxon>Sphaerobacteraceae</taxon>
        <taxon>Sphaerobacter</taxon>
    </lineage>
</organism>
<feature type="transmembrane region" description="Helical" evidence="6">
    <location>
        <begin position="265"/>
        <end position="287"/>
    </location>
</feature>
<dbReference type="InterPro" id="IPR050833">
    <property type="entry name" value="Poly_Biosynth_Transport"/>
</dbReference>
<evidence type="ECO:0000313" key="8">
    <source>
        <dbReference type="Proteomes" id="UP000002027"/>
    </source>
</evidence>
<feature type="transmembrane region" description="Helical" evidence="6">
    <location>
        <begin position="401"/>
        <end position="422"/>
    </location>
</feature>
<feature type="transmembrane region" description="Helical" evidence="6">
    <location>
        <begin position="155"/>
        <end position="175"/>
    </location>
</feature>
<keyword evidence="8" id="KW-1185">Reference proteome</keyword>
<dbReference type="KEGG" id="sti:Sthe_2764"/>
<dbReference type="HOGENOM" id="CLU_650070_0_0_0"/>
<dbReference type="RefSeq" id="WP_012873216.1">
    <property type="nucleotide sequence ID" value="NC_013524.1"/>
</dbReference>
<dbReference type="Pfam" id="PF01943">
    <property type="entry name" value="Polysacc_synt"/>
    <property type="match status" value="1"/>
</dbReference>
<feature type="transmembrane region" description="Helical" evidence="6">
    <location>
        <begin position="454"/>
        <end position="473"/>
    </location>
</feature>
<dbReference type="OrthoDB" id="9835159at2"/>
<evidence type="ECO:0000256" key="1">
    <source>
        <dbReference type="ARBA" id="ARBA00004651"/>
    </source>
</evidence>
<evidence type="ECO:0000256" key="4">
    <source>
        <dbReference type="ARBA" id="ARBA00022989"/>
    </source>
</evidence>
<keyword evidence="5 6" id="KW-0472">Membrane</keyword>
<proteinExistence type="predicted"/>
<dbReference type="PANTHER" id="PTHR30250:SF11">
    <property type="entry name" value="O-ANTIGEN TRANSPORTER-RELATED"/>
    <property type="match status" value="1"/>
</dbReference>
<dbReference type="InParanoid" id="D1C8N5"/>
<reference evidence="7 8" key="2">
    <citation type="journal article" date="2010" name="Stand. Genomic Sci.">
        <title>Complete genome sequence of Desulfohalobium retbaense type strain (HR(100)).</title>
        <authorList>
            <person name="Spring S."/>
            <person name="Nolan M."/>
            <person name="Lapidus A."/>
            <person name="Glavina Del Rio T."/>
            <person name="Copeland A."/>
            <person name="Tice H."/>
            <person name="Cheng J.F."/>
            <person name="Lucas S."/>
            <person name="Land M."/>
            <person name="Chen F."/>
            <person name="Bruce D."/>
            <person name="Goodwin L."/>
            <person name="Pitluck S."/>
            <person name="Ivanova N."/>
            <person name="Mavromatis K."/>
            <person name="Mikhailova N."/>
            <person name="Pati A."/>
            <person name="Chen A."/>
            <person name="Palaniappan K."/>
            <person name="Hauser L."/>
            <person name="Chang Y.J."/>
            <person name="Jeffries C.D."/>
            <person name="Munk C."/>
            <person name="Kiss H."/>
            <person name="Chain P."/>
            <person name="Han C."/>
            <person name="Brettin T."/>
            <person name="Detter J.C."/>
            <person name="Schuler E."/>
            <person name="Goker M."/>
            <person name="Rohde M."/>
            <person name="Bristow J."/>
            <person name="Eisen J.A."/>
            <person name="Markowitz V."/>
            <person name="Hugenholtz P."/>
            <person name="Kyrpides N.C."/>
            <person name="Klenk H.P."/>
        </authorList>
    </citation>
    <scope>NUCLEOTIDE SEQUENCE [LARGE SCALE GENOMIC DNA]</scope>
    <source>
        <strain evidence="8">ATCC 49802 / DSM 20745 / S 6022</strain>
    </source>
</reference>
<gene>
    <name evidence="7" type="ordered locus">Sthe_2764</name>
</gene>
<dbReference type="InterPro" id="IPR002797">
    <property type="entry name" value="Polysacc_synth"/>
</dbReference>
<keyword evidence="4 6" id="KW-1133">Transmembrane helix</keyword>
<dbReference type="PANTHER" id="PTHR30250">
    <property type="entry name" value="PST FAMILY PREDICTED COLANIC ACID TRANSPORTER"/>
    <property type="match status" value="1"/>
</dbReference>
<feature type="transmembrane region" description="Helical" evidence="6">
    <location>
        <begin position="341"/>
        <end position="364"/>
    </location>
</feature>
<feature type="transmembrane region" description="Helical" evidence="6">
    <location>
        <begin position="376"/>
        <end position="395"/>
    </location>
</feature>
<feature type="transmembrane region" description="Helical" evidence="6">
    <location>
        <begin position="228"/>
        <end position="245"/>
    </location>
</feature>
<sequence>METETSAAARVQRPFQRVLVADAVRLAPGIASELLRGFGVSLILGRYVPAAAMGVFTLFWLSQTYAAALATGWLQNAVIRFLPENGARLPRYLGLIWGTVALTGLVAAALALALGTLWGERFRWPYLAWTIGVLCGNALYTLFQSTLRGVFDQRRYTTSAMLLAVIEVLLLLALLPRASDPAGTALMVMAVSYLPVLAWQYRRLGRLARTTVLAAGSQESTRVLLRRSVGYGLPLALSGLIVTLLQSGDRYLLAGLVSLRDLGIYTFWMSIGLQFGRGMYNLVFAVLNPRLFQLHGTDPAGANAWARALGGTYVAVFLPLVTAIGLVIPGALALLNIRSEYVASGHLVLFGLGTAFLFGLSQLCGKRREFEARTGVFVWAAGLGAAVMVVGVYLLVPAAGIEGAAIATLAGVATYCGVLAAVSRTVPSPLAMIWGVIGCLGLLATGRFFAGTSFVGEAIAISLVGVLYALLVWPRLRRLKVVGP</sequence>
<dbReference type="STRING" id="479434.Sthe_2764"/>
<evidence type="ECO:0000256" key="5">
    <source>
        <dbReference type="ARBA" id="ARBA00023136"/>
    </source>
</evidence>
<name>D1C8N5_SPHTD</name>
<dbReference type="GO" id="GO:0005886">
    <property type="term" value="C:plasma membrane"/>
    <property type="evidence" value="ECO:0007669"/>
    <property type="project" value="UniProtKB-SubCell"/>
</dbReference>
<feature type="transmembrane region" description="Helical" evidence="6">
    <location>
        <begin position="95"/>
        <end position="118"/>
    </location>
</feature>
<evidence type="ECO:0000256" key="6">
    <source>
        <dbReference type="SAM" id="Phobius"/>
    </source>
</evidence>
<keyword evidence="2" id="KW-1003">Cell membrane</keyword>
<dbReference type="eggNOG" id="COG2244">
    <property type="taxonomic scope" value="Bacteria"/>
</dbReference>
<protein>
    <submittedName>
        <fullName evidence="7">Polysaccharide biosynthesis protein</fullName>
    </submittedName>
</protein>
<feature type="transmembrane region" description="Helical" evidence="6">
    <location>
        <begin position="181"/>
        <end position="199"/>
    </location>
</feature>
<feature type="transmembrane region" description="Helical" evidence="6">
    <location>
        <begin position="308"/>
        <end position="335"/>
    </location>
</feature>
<reference evidence="8" key="1">
    <citation type="submission" date="2009-11" db="EMBL/GenBank/DDBJ databases">
        <title>The complete chromosome 2 of Sphaerobacter thermophilus DSM 20745.</title>
        <authorList>
            <person name="Lucas S."/>
            <person name="Copeland A."/>
            <person name="Lapidus A."/>
            <person name="Glavina del Rio T."/>
            <person name="Dalin E."/>
            <person name="Tice H."/>
            <person name="Bruce D."/>
            <person name="Goodwin L."/>
            <person name="Pitluck S."/>
            <person name="Kyrpides N."/>
            <person name="Mavromatis K."/>
            <person name="Ivanova N."/>
            <person name="Mikhailova N."/>
            <person name="LaButti K.M."/>
            <person name="Clum A."/>
            <person name="Sun H.I."/>
            <person name="Brettin T."/>
            <person name="Detter J.C."/>
            <person name="Han C."/>
            <person name="Larimer F."/>
            <person name="Land M."/>
            <person name="Hauser L."/>
            <person name="Markowitz V."/>
            <person name="Cheng J.F."/>
            <person name="Hugenholtz P."/>
            <person name="Woyke T."/>
            <person name="Wu D."/>
            <person name="Steenblock K."/>
            <person name="Schneider S."/>
            <person name="Pukall R."/>
            <person name="Goeker M."/>
            <person name="Klenk H.P."/>
            <person name="Eisen J.A."/>
        </authorList>
    </citation>
    <scope>NUCLEOTIDE SEQUENCE [LARGE SCALE GENOMIC DNA]</scope>
    <source>
        <strain evidence="8">ATCC 49802 / DSM 20745 / S 6022</strain>
    </source>
</reference>
<feature type="transmembrane region" description="Helical" evidence="6">
    <location>
        <begin position="429"/>
        <end position="448"/>
    </location>
</feature>
<comment type="subcellular location">
    <subcellularLocation>
        <location evidence="1">Cell membrane</location>
        <topology evidence="1">Multi-pass membrane protein</topology>
    </subcellularLocation>
</comment>